<reference evidence="2 3" key="1">
    <citation type="journal article" date="2009" name="Science">
        <title>Green evolution and dynamic adaptations revealed by genomes of the marine picoeukaryotes Micromonas.</title>
        <authorList>
            <person name="Worden A.Z."/>
            <person name="Lee J.H."/>
            <person name="Mock T."/>
            <person name="Rouze P."/>
            <person name="Simmons M.P."/>
            <person name="Aerts A.L."/>
            <person name="Allen A.E."/>
            <person name="Cuvelier M.L."/>
            <person name="Derelle E."/>
            <person name="Everett M.V."/>
            <person name="Foulon E."/>
            <person name="Grimwood J."/>
            <person name="Gundlach H."/>
            <person name="Henrissat B."/>
            <person name="Napoli C."/>
            <person name="McDonald S.M."/>
            <person name="Parker M.S."/>
            <person name="Rombauts S."/>
            <person name="Salamov A."/>
            <person name="Von Dassow P."/>
            <person name="Badger J.H."/>
            <person name="Coutinho P.M."/>
            <person name="Demir E."/>
            <person name="Dubchak I."/>
            <person name="Gentemann C."/>
            <person name="Eikrem W."/>
            <person name="Gready J.E."/>
            <person name="John U."/>
            <person name="Lanier W."/>
            <person name="Lindquist E.A."/>
            <person name="Lucas S."/>
            <person name="Mayer K.F."/>
            <person name="Moreau H."/>
            <person name="Not F."/>
            <person name="Otillar R."/>
            <person name="Panaud O."/>
            <person name="Pangilinan J."/>
            <person name="Paulsen I."/>
            <person name="Piegu B."/>
            <person name="Poliakov A."/>
            <person name="Robbens S."/>
            <person name="Schmutz J."/>
            <person name="Toulza E."/>
            <person name="Wyss T."/>
            <person name="Zelensky A."/>
            <person name="Zhou K."/>
            <person name="Armbrust E.V."/>
            <person name="Bhattacharya D."/>
            <person name="Goodenough U.W."/>
            <person name="Van de Peer Y."/>
            <person name="Grigoriev I.V."/>
        </authorList>
    </citation>
    <scope>NUCLEOTIDE SEQUENCE [LARGE SCALE GENOMIC DNA]</scope>
    <source>
        <strain evidence="3">RCC299 / NOUM17</strain>
    </source>
</reference>
<evidence type="ECO:0000313" key="2">
    <source>
        <dbReference type="EMBL" id="ACO66103.1"/>
    </source>
</evidence>
<dbReference type="PANTHER" id="PTHR40429">
    <property type="entry name" value="FLAGELLAR ASSOCIATED PROTEIN"/>
    <property type="match status" value="1"/>
</dbReference>
<dbReference type="InterPro" id="IPR010736">
    <property type="entry name" value="SHIPPO-rpt"/>
</dbReference>
<dbReference type="AlphaFoldDB" id="C1EDR9"/>
<dbReference type="Proteomes" id="UP000002009">
    <property type="component" value="Chromosome 11"/>
</dbReference>
<evidence type="ECO:0000313" key="3">
    <source>
        <dbReference type="Proteomes" id="UP000002009"/>
    </source>
</evidence>
<evidence type="ECO:0000256" key="1">
    <source>
        <dbReference type="SAM" id="MobiDB-lite"/>
    </source>
</evidence>
<feature type="region of interest" description="Disordered" evidence="1">
    <location>
        <begin position="58"/>
        <end position="114"/>
    </location>
</feature>
<dbReference type="OrthoDB" id="406368at2759"/>
<sequence length="298" mass="30970">MRNAAIGPQADSRKSNAPAFGFGAADRNASAKVYVSKEHSKVDFGKLGPGAVYETKSSFGKQVDAKKRSPASVGFGSADRFLQPSASRAKRNPQVPGPGSYPLPKAVGKQTQSKAITEGSFGFGTSTRDHAEKVFIGKEQAKVFFGMESPGPAAYKVSSGVGKQPESRNTTEPGFTIPRGGRGKDVDMERARKLPGAGQYRTVASVGAQPRSENRTAPKYGFGTGSRDGANKVFLGKEQAKVFLGMESPGPASLGPKAFGGTGKQLLSTRASAPKATFGTGVRGSYDVNANPGPGAYA</sequence>
<proteinExistence type="predicted"/>
<dbReference type="EMBL" id="CP001330">
    <property type="protein sequence ID" value="ACO66103.1"/>
    <property type="molecule type" value="Genomic_DNA"/>
</dbReference>
<protein>
    <recommendedName>
        <fullName evidence="4">Flagellar associated protein</fullName>
    </recommendedName>
</protein>
<gene>
    <name evidence="2" type="ORF">MICPUN_53323</name>
</gene>
<accession>C1EDR9</accession>
<evidence type="ECO:0008006" key="4">
    <source>
        <dbReference type="Google" id="ProtNLM"/>
    </source>
</evidence>
<feature type="region of interest" description="Disordered" evidence="1">
    <location>
        <begin position="1"/>
        <end position="22"/>
    </location>
</feature>
<dbReference type="PANTHER" id="PTHR40429:SF1">
    <property type="entry name" value="FLAGELLAR ASSOCIATED PROTEIN"/>
    <property type="match status" value="1"/>
</dbReference>
<dbReference type="GeneID" id="8247578"/>
<feature type="region of interest" description="Disordered" evidence="1">
    <location>
        <begin position="275"/>
        <end position="298"/>
    </location>
</feature>
<dbReference type="InParanoid" id="C1EDR9"/>
<dbReference type="eggNOG" id="ENOG502S49A">
    <property type="taxonomic scope" value="Eukaryota"/>
</dbReference>
<dbReference type="KEGG" id="mis:MICPUN_53323"/>
<dbReference type="RefSeq" id="XP_002504845.1">
    <property type="nucleotide sequence ID" value="XM_002504799.1"/>
</dbReference>
<name>C1EDR9_MICCC</name>
<feature type="region of interest" description="Disordered" evidence="1">
    <location>
        <begin position="156"/>
        <end position="185"/>
    </location>
</feature>
<dbReference type="Pfam" id="PF07004">
    <property type="entry name" value="SHIPPO-rpt"/>
    <property type="match status" value="3"/>
</dbReference>
<dbReference type="OMA" id="IKSSCGE"/>
<organism evidence="2 3">
    <name type="scientific">Micromonas commoda (strain RCC299 / NOUM17 / CCMP2709)</name>
    <name type="common">Picoplanktonic green alga</name>
    <dbReference type="NCBI Taxonomy" id="296587"/>
    <lineage>
        <taxon>Eukaryota</taxon>
        <taxon>Viridiplantae</taxon>
        <taxon>Chlorophyta</taxon>
        <taxon>Mamiellophyceae</taxon>
        <taxon>Mamiellales</taxon>
        <taxon>Mamiellaceae</taxon>
        <taxon>Micromonas</taxon>
    </lineage>
</organism>
<keyword evidence="3" id="KW-1185">Reference proteome</keyword>